<keyword evidence="5 7" id="KW-0456">Lyase</keyword>
<dbReference type="PANTHER" id="PTHR43375">
    <property type="entry name" value="OROTIDINE 5'-PHOSPHATE DECARBOXYLASE"/>
    <property type="match status" value="1"/>
</dbReference>
<comment type="similarity">
    <text evidence="2 7">Belongs to the OMP decarboxylase family. Type 2 subfamily.</text>
</comment>
<proteinExistence type="inferred from homology"/>
<dbReference type="SUPFAM" id="SSF51366">
    <property type="entry name" value="Ribulose-phoshate binding barrel"/>
    <property type="match status" value="1"/>
</dbReference>
<comment type="pathway">
    <text evidence="1 7">Pyrimidine metabolism; UMP biosynthesis via de novo pathway; UMP from orotate: step 2/2.</text>
</comment>
<evidence type="ECO:0000256" key="8">
    <source>
        <dbReference type="SAM" id="MobiDB-lite"/>
    </source>
</evidence>
<comment type="caution">
    <text evidence="10">The sequence shown here is derived from an EMBL/GenBank/DDBJ whole genome shotgun (WGS) entry which is preliminary data.</text>
</comment>
<dbReference type="InterPro" id="IPR013785">
    <property type="entry name" value="Aldolase_TIM"/>
</dbReference>
<keyword evidence="4 7" id="KW-0665">Pyrimidine biosynthesis</keyword>
<sequence>MAEQGTFRAGGDAAASSPAPGVPVASGARRAPFGARLREAMLTHGPLCVGIDPHPALLDAWGLPYTVAGLEKFSLTVVEAAAGHAATLKPQVALYEAFGSAGMAVLERVLKESREAGVLSIADAKRGDIGSTMAAYATAWLSDDSPLAADSVTLSPYLGFESLRPALDLAQETGRGTFVLALTSNPEGASVQHVGGHESVAKTILNAVQYENLRKTAVASVNTVSDVPENRAKRAPQENCDQIVTKGKNNTLGSCGVVIGATVSDALSQLEINLRGFNGPILSPGYGAQGADANAVAGVFDQVSGNVLANSSRGVLRYGPDVSALRSAMQRSGEELSAALYG</sequence>
<comment type="catalytic activity">
    <reaction evidence="6 7">
        <text>orotidine 5'-phosphate + H(+) = UMP + CO2</text>
        <dbReference type="Rhea" id="RHEA:11596"/>
        <dbReference type="ChEBI" id="CHEBI:15378"/>
        <dbReference type="ChEBI" id="CHEBI:16526"/>
        <dbReference type="ChEBI" id="CHEBI:57538"/>
        <dbReference type="ChEBI" id="CHEBI:57865"/>
        <dbReference type="EC" id="4.1.1.23"/>
    </reaction>
</comment>
<evidence type="ECO:0000256" key="5">
    <source>
        <dbReference type="ARBA" id="ARBA00023239"/>
    </source>
</evidence>
<reference evidence="10 11" key="1">
    <citation type="journal article" date="2019" name="Int. J. Syst. Evol. Microbiol.">
        <title>The Global Catalogue of Microorganisms (GCM) 10K type strain sequencing project: providing services to taxonomists for standard genome sequencing and annotation.</title>
        <authorList>
            <consortium name="The Broad Institute Genomics Platform"/>
            <consortium name="The Broad Institute Genome Sequencing Center for Infectious Disease"/>
            <person name="Wu L."/>
            <person name="Ma J."/>
        </authorList>
    </citation>
    <scope>NUCLEOTIDE SEQUENCE [LARGE SCALE GENOMIC DNA]</scope>
    <source>
        <strain evidence="10 11">JCM 15914</strain>
    </source>
</reference>
<keyword evidence="3 7" id="KW-0210">Decarboxylase</keyword>
<dbReference type="CDD" id="cd04725">
    <property type="entry name" value="OMP_decarboxylase_like"/>
    <property type="match status" value="1"/>
</dbReference>
<dbReference type="HAMAP" id="MF_01215">
    <property type="entry name" value="OMPdecase_type2"/>
    <property type="match status" value="1"/>
</dbReference>
<dbReference type="Gene3D" id="3.20.20.70">
    <property type="entry name" value="Aldolase class I"/>
    <property type="match status" value="1"/>
</dbReference>
<dbReference type="SMART" id="SM00934">
    <property type="entry name" value="OMPdecase"/>
    <property type="match status" value="1"/>
</dbReference>
<evidence type="ECO:0000256" key="7">
    <source>
        <dbReference type="HAMAP-Rule" id="MF_01215"/>
    </source>
</evidence>
<feature type="domain" description="Orotidine 5'-phosphate decarboxylase" evidence="9">
    <location>
        <begin position="46"/>
        <end position="328"/>
    </location>
</feature>
<evidence type="ECO:0000256" key="6">
    <source>
        <dbReference type="ARBA" id="ARBA00049157"/>
    </source>
</evidence>
<feature type="active site" description="Proton donor" evidence="7">
    <location>
        <position position="125"/>
    </location>
</feature>
<dbReference type="NCBIfam" id="TIGR02127">
    <property type="entry name" value="pyrF_sub2"/>
    <property type="match status" value="1"/>
</dbReference>
<feature type="region of interest" description="Disordered" evidence="8">
    <location>
        <begin position="1"/>
        <end position="25"/>
    </location>
</feature>
<evidence type="ECO:0000256" key="1">
    <source>
        <dbReference type="ARBA" id="ARBA00004861"/>
    </source>
</evidence>
<feature type="compositionally biased region" description="Low complexity" evidence="8">
    <location>
        <begin position="9"/>
        <end position="25"/>
    </location>
</feature>
<accession>A0ABN2XT69</accession>
<protein>
    <recommendedName>
        <fullName evidence="7">Orotidine 5'-phosphate decarboxylase</fullName>
        <ecNumber evidence="7">4.1.1.23</ecNumber>
    </recommendedName>
    <alternativeName>
        <fullName evidence="7">OMP decarboxylase</fullName>
        <shortName evidence="7">OMPDCase</shortName>
        <shortName evidence="7">OMPdecase</shortName>
    </alternativeName>
</protein>
<dbReference type="InterPro" id="IPR001754">
    <property type="entry name" value="OMPdeCOase_dom"/>
</dbReference>
<keyword evidence="11" id="KW-1185">Reference proteome</keyword>
<evidence type="ECO:0000313" key="10">
    <source>
        <dbReference type="EMBL" id="GAA2116029.1"/>
    </source>
</evidence>
<evidence type="ECO:0000313" key="11">
    <source>
        <dbReference type="Proteomes" id="UP001500166"/>
    </source>
</evidence>
<dbReference type="EC" id="4.1.1.23" evidence="7"/>
<dbReference type="Proteomes" id="UP001500166">
    <property type="component" value="Unassembled WGS sequence"/>
</dbReference>
<evidence type="ECO:0000256" key="4">
    <source>
        <dbReference type="ARBA" id="ARBA00022975"/>
    </source>
</evidence>
<dbReference type="InterPro" id="IPR011995">
    <property type="entry name" value="OMPdecase_type-2"/>
</dbReference>
<dbReference type="Pfam" id="PF00215">
    <property type="entry name" value="OMPdecase"/>
    <property type="match status" value="1"/>
</dbReference>
<dbReference type="PANTHER" id="PTHR43375:SF1">
    <property type="entry name" value="OROTIDINE 5'-PHOSPHATE DECARBOXYLASE"/>
    <property type="match status" value="1"/>
</dbReference>
<evidence type="ECO:0000259" key="9">
    <source>
        <dbReference type="SMART" id="SM00934"/>
    </source>
</evidence>
<evidence type="ECO:0000256" key="2">
    <source>
        <dbReference type="ARBA" id="ARBA00008847"/>
    </source>
</evidence>
<evidence type="ECO:0000256" key="3">
    <source>
        <dbReference type="ARBA" id="ARBA00022793"/>
    </source>
</evidence>
<gene>
    <name evidence="7 10" type="primary">pyrF</name>
    <name evidence="10" type="ORF">GCM10009824_14410</name>
</gene>
<dbReference type="InterPro" id="IPR011060">
    <property type="entry name" value="RibuloseP-bd_barrel"/>
</dbReference>
<name>A0ABN2XT69_9MICC</name>
<dbReference type="EMBL" id="BAAAQA010000015">
    <property type="protein sequence ID" value="GAA2116029.1"/>
    <property type="molecule type" value="Genomic_DNA"/>
</dbReference>
<organism evidence="10 11">
    <name type="scientific">Kocuria atrinae</name>
    <dbReference type="NCBI Taxonomy" id="592377"/>
    <lineage>
        <taxon>Bacteria</taxon>
        <taxon>Bacillati</taxon>
        <taxon>Actinomycetota</taxon>
        <taxon>Actinomycetes</taxon>
        <taxon>Micrococcales</taxon>
        <taxon>Micrococcaceae</taxon>
        <taxon>Kocuria</taxon>
    </lineage>
</organism>